<name>A0AA36IID1_9DINO</name>
<evidence type="ECO:0000313" key="3">
    <source>
        <dbReference type="Proteomes" id="UP001178507"/>
    </source>
</evidence>
<dbReference type="AlphaFoldDB" id="A0AA36IID1"/>
<reference evidence="2" key="1">
    <citation type="submission" date="2023-08" db="EMBL/GenBank/DDBJ databases">
        <authorList>
            <person name="Chen Y."/>
            <person name="Shah S."/>
            <person name="Dougan E. K."/>
            <person name="Thang M."/>
            <person name="Chan C."/>
        </authorList>
    </citation>
    <scope>NUCLEOTIDE SEQUENCE</scope>
</reference>
<dbReference type="EMBL" id="CAUJNA010001668">
    <property type="protein sequence ID" value="CAJ1388330.1"/>
    <property type="molecule type" value="Genomic_DNA"/>
</dbReference>
<gene>
    <name evidence="2" type="ORF">EVOR1521_LOCUS14226</name>
</gene>
<evidence type="ECO:0000313" key="2">
    <source>
        <dbReference type="EMBL" id="CAJ1388330.1"/>
    </source>
</evidence>
<accession>A0AA36IID1</accession>
<comment type="caution">
    <text evidence="2">The sequence shown here is derived from an EMBL/GenBank/DDBJ whole genome shotgun (WGS) entry which is preliminary data.</text>
</comment>
<evidence type="ECO:0000256" key="1">
    <source>
        <dbReference type="SAM" id="MobiDB-lite"/>
    </source>
</evidence>
<protein>
    <submittedName>
        <fullName evidence="2">Uncharacterized protein</fullName>
    </submittedName>
</protein>
<organism evidence="2 3">
    <name type="scientific">Effrenium voratum</name>
    <dbReference type="NCBI Taxonomy" id="2562239"/>
    <lineage>
        <taxon>Eukaryota</taxon>
        <taxon>Sar</taxon>
        <taxon>Alveolata</taxon>
        <taxon>Dinophyceae</taxon>
        <taxon>Suessiales</taxon>
        <taxon>Symbiodiniaceae</taxon>
        <taxon>Effrenium</taxon>
    </lineage>
</organism>
<feature type="region of interest" description="Disordered" evidence="1">
    <location>
        <begin position="766"/>
        <end position="787"/>
    </location>
</feature>
<dbReference type="Proteomes" id="UP001178507">
    <property type="component" value="Unassembled WGS sequence"/>
</dbReference>
<keyword evidence="3" id="KW-1185">Reference proteome</keyword>
<sequence>MDLAAPDHFERWADLKEIVDGYLCRPCAAVVTPELPRGAFNILTFPMEELSQTDNPSVHHFDLITDFAGELNIQEIGRLYKQACDQSDLQLMPAPFGLKERCASDTKMQMTVTKRNDGSVIILKHFVFPEKVKPSLFMKMAHGTANRAKYMTSAPKVGRKILQYCLENMGGYTFKCFEMESQAMKKAKGGSTRFEEKADEEIDAGFDFIVQQGPRSSSGMQQLRWQTKQLRQTDSPIFGWPPGLVEKALRNLAADGALARKEFQWPIPLTQRYYKKWVLEMLEKIWEFDQAALVMLGEAGAGKSPLGRSVLMAQVRHNKMHYNVDGSPCIRCTPELDFLRGEQGSILMGDFLDDTSLSNLSMKMVKAFLDVGLYESMCWARWGASKWVQNEPRAVADNTYDADVEMPEYFVEEVPFKKFFDMVRPAFAESATPTHMDAVFKRACFLVNTKTHVYYREAGINTNKVLRKHVEGADFLTQDGKKAYGLFKEGSKNLSPDFDSQVQLEQEWVSAIMANRLRKRKEDEHEAKIRSQIRQGLFGDVPQKEKSITEAMEVKEKDRVRVKREREEDVRQDAFRKAKAFSRQLSGGAICIDLEEDNEPKEDAVNAGEDVLIEKDQAMEENAEMDEGMDMDLAGMDADAGDVFEHGYGLDSATIYDPPLQKCSVCKEDMDGVKVNALSFQQLHAFGVYMVTGSFGFSIKYLELSLLRFLRGNLAPGQVVKFAVDNPTHIIPLDKDIFVFPTPTTVKVLSFDGHFGVHRRLHDDLEPPRTVGLKGRPKKKKYQKEQRTCTCANKDRRREAPQNRTGGWQFVLDPDSRRVLAAKEHLVNENLPDKVSVVKAAMGMAKVNPDALVHDDACHFEIHIKKYKALKTSFKNIKHFVVDEFHRCNHKCKKKTLTPAEKKRFKKESINFWNANLRDMPTVSFRRTNVTTHGIRKRPASK</sequence>
<proteinExistence type="predicted"/>